<accession>A0A075GH91</accession>
<feature type="transmembrane region" description="Helical" evidence="1">
    <location>
        <begin position="284"/>
        <end position="306"/>
    </location>
</feature>
<evidence type="ECO:0008006" key="3">
    <source>
        <dbReference type="Google" id="ProtNLM"/>
    </source>
</evidence>
<dbReference type="AlphaFoldDB" id="A0A075GH91"/>
<evidence type="ECO:0000256" key="1">
    <source>
        <dbReference type="SAM" id="Phobius"/>
    </source>
</evidence>
<keyword evidence="1" id="KW-0812">Transmembrane</keyword>
<sequence length="314" mass="32823">MRTHTTPILCVILLLSLLPSALAIPTAVDSGEVEQGVFGGLTVLASNQTAGEASSNLASLPDIAEVYTATWCENCVDVEEGLETTVANNDEATVQLMFHRSINEIEDPFGTLAGDQRWIDRYGAASKQAVSIMRAPPTIIVNGEIMHAGSGGGDGDSLVPLFAASFESNTEFGAAIGTSSLSWSSEDGVSGTVTWSLSLDDEQGRLIDSLLFVVEDSAIFEEGSNGIGDYRHSVRAVHNLSGNSGELVVTLPEAWDGEDLSLVLLHQWQAPPSNDEGSETSSPLGGIPAAAVVSSVLVSLAAAGLLGRSKDRRP</sequence>
<keyword evidence="1" id="KW-0472">Membrane</keyword>
<keyword evidence="1" id="KW-1133">Transmembrane helix</keyword>
<dbReference type="EMBL" id="KF900653">
    <property type="protein sequence ID" value="AIF02520.1"/>
    <property type="molecule type" value="Genomic_DNA"/>
</dbReference>
<proteinExistence type="predicted"/>
<name>A0A075GH91_9EURY</name>
<reference evidence="2" key="1">
    <citation type="journal article" date="2014" name="Genome Biol. Evol.">
        <title>Pangenome evidence for extensive interdomain horizontal transfer affecting lineage core and shell genes in uncultured planktonic thaumarchaeota and euryarchaeota.</title>
        <authorList>
            <person name="Deschamps P."/>
            <person name="Zivanovic Y."/>
            <person name="Moreira D."/>
            <person name="Rodriguez-Valera F."/>
            <person name="Lopez-Garcia P."/>
        </authorList>
    </citation>
    <scope>NUCLEOTIDE SEQUENCE</scope>
</reference>
<organism evidence="2">
    <name type="scientific">uncultured marine group II/III euryarchaeote KM3_157_F12</name>
    <dbReference type="NCBI Taxonomy" id="1457905"/>
    <lineage>
        <taxon>Archaea</taxon>
        <taxon>Methanobacteriati</taxon>
        <taxon>Methanobacteriota</taxon>
        <taxon>environmental samples</taxon>
    </lineage>
</organism>
<protein>
    <recommendedName>
        <fullName evidence="3">Thioredoxin domain-containing protein</fullName>
    </recommendedName>
</protein>
<evidence type="ECO:0000313" key="2">
    <source>
        <dbReference type="EMBL" id="AIF02520.1"/>
    </source>
</evidence>